<evidence type="ECO:0000313" key="3">
    <source>
        <dbReference type="Proteomes" id="UP000637819"/>
    </source>
</evidence>
<sequence length="79" mass="9233">MSRLPSIRHPVSFFDVFTVTAVSIVVVAAVLTVWHGTFVRTEMAVFTVFVFGWVAWAINRILEESVHSSQRDRRRNWRR</sequence>
<dbReference type="KEGG" id="hsal:JMJ58_18485"/>
<evidence type="ECO:0000313" key="2">
    <source>
        <dbReference type="EMBL" id="QRV14879.1"/>
    </source>
</evidence>
<dbReference type="OrthoDB" id="203483at2157"/>
<protein>
    <submittedName>
        <fullName evidence="2">Uncharacterized protein</fullName>
    </submittedName>
</protein>
<gene>
    <name evidence="2" type="ORF">JMJ58_18485</name>
</gene>
<organism evidence="2 3">
    <name type="scientific">Haloterrigena salifodinae</name>
    <dbReference type="NCBI Taxonomy" id="2675099"/>
    <lineage>
        <taxon>Archaea</taxon>
        <taxon>Methanobacteriati</taxon>
        <taxon>Methanobacteriota</taxon>
        <taxon>Stenosarchaea group</taxon>
        <taxon>Halobacteria</taxon>
        <taxon>Halobacteriales</taxon>
        <taxon>Natrialbaceae</taxon>
        <taxon>Haloterrigena</taxon>
    </lineage>
</organism>
<feature type="transmembrane region" description="Helical" evidence="1">
    <location>
        <begin position="12"/>
        <end position="37"/>
    </location>
</feature>
<accession>A0A8T8DZF2</accession>
<dbReference type="RefSeq" id="WP_204747530.1">
    <property type="nucleotide sequence ID" value="NZ_CP069188.1"/>
</dbReference>
<feature type="transmembrane region" description="Helical" evidence="1">
    <location>
        <begin position="43"/>
        <end position="62"/>
    </location>
</feature>
<proteinExistence type="predicted"/>
<reference evidence="2 3" key="1">
    <citation type="submission" date="2021-01" db="EMBL/GenBank/DDBJ databases">
        <title>Genome Sequence and Methylation Pattern of Haloterrigena salifodinae BOL5-1, An Extremely Halophilic Archaeon from a Bolivian Salt Mine.</title>
        <authorList>
            <person name="DasSarma P."/>
            <person name="Anton B.P."/>
            <person name="DasSarma S.L."/>
            <person name="von Ehrenheim H.A.L."/>
            <person name="Martinez F.L."/>
            <person name="Guzman D."/>
            <person name="Roberts R.J."/>
            <person name="DasSarma S."/>
        </authorList>
    </citation>
    <scope>NUCLEOTIDE SEQUENCE [LARGE SCALE GENOMIC DNA]</scope>
    <source>
        <strain evidence="2 3">BOL5-1</strain>
    </source>
</reference>
<evidence type="ECO:0000256" key="1">
    <source>
        <dbReference type="SAM" id="Phobius"/>
    </source>
</evidence>
<dbReference type="GeneID" id="62877155"/>
<dbReference type="EMBL" id="CP069188">
    <property type="protein sequence ID" value="QRV14879.1"/>
    <property type="molecule type" value="Genomic_DNA"/>
</dbReference>
<dbReference type="Proteomes" id="UP000637819">
    <property type="component" value="Chromosome"/>
</dbReference>
<keyword evidence="1" id="KW-0472">Membrane</keyword>
<name>A0A8T8DZF2_9EURY</name>
<keyword evidence="1" id="KW-0812">Transmembrane</keyword>
<dbReference type="AlphaFoldDB" id="A0A8T8DZF2"/>
<keyword evidence="1" id="KW-1133">Transmembrane helix</keyword>
<keyword evidence="3" id="KW-1185">Reference proteome</keyword>